<dbReference type="EMBL" id="CP159992">
    <property type="protein sequence ID" value="XCP93121.1"/>
    <property type="molecule type" value="Genomic_DNA"/>
</dbReference>
<evidence type="ECO:0000313" key="2">
    <source>
        <dbReference type="EMBL" id="XCP93121.1"/>
    </source>
</evidence>
<feature type="transmembrane region" description="Helical" evidence="1">
    <location>
        <begin position="6"/>
        <end position="21"/>
    </location>
</feature>
<dbReference type="AlphaFoldDB" id="A0AAU8N855"/>
<name>A0AAU8N855_9BACL</name>
<reference evidence="2" key="1">
    <citation type="submission" date="2024-05" db="EMBL/GenBank/DDBJ databases">
        <title>Draft genome assemblies of 36 bacteria isolated from hibernating arctic ground squirrels.</title>
        <authorList>
            <person name="McKee H."/>
            <person name="Mullen L."/>
            <person name="Drown D.M."/>
            <person name="Duddleston K.N."/>
        </authorList>
    </citation>
    <scope>NUCLEOTIDE SEQUENCE</scope>
    <source>
        <strain evidence="2">AN1007</strain>
    </source>
</reference>
<keyword evidence="1" id="KW-1133">Transmembrane helix</keyword>
<accession>A0AAU8N855</accession>
<evidence type="ECO:0000256" key="1">
    <source>
        <dbReference type="SAM" id="Phobius"/>
    </source>
</evidence>
<gene>
    <name evidence="2" type="ORF">ABXS70_17995</name>
</gene>
<sequence>MDVYYNALLLLLSFTGVIWTLKGFRKKLRLMVFFSVILILAPVLIMMGWMTWLPLVSAAAFAAALFVPKEGNKA</sequence>
<proteinExistence type="predicted"/>
<keyword evidence="1" id="KW-0812">Transmembrane</keyword>
<feature type="transmembrane region" description="Helical" evidence="1">
    <location>
        <begin position="28"/>
        <end position="45"/>
    </location>
</feature>
<protein>
    <submittedName>
        <fullName evidence="2">Uncharacterized protein</fullName>
    </submittedName>
</protein>
<dbReference type="RefSeq" id="WP_342554943.1">
    <property type="nucleotide sequence ID" value="NZ_CP159992.1"/>
</dbReference>
<organism evidence="2">
    <name type="scientific">Paenibacillus sp. AN1007</name>
    <dbReference type="NCBI Taxonomy" id="3151385"/>
    <lineage>
        <taxon>Bacteria</taxon>
        <taxon>Bacillati</taxon>
        <taxon>Bacillota</taxon>
        <taxon>Bacilli</taxon>
        <taxon>Bacillales</taxon>
        <taxon>Paenibacillaceae</taxon>
        <taxon>Paenibacillus</taxon>
    </lineage>
</organism>
<keyword evidence="1" id="KW-0472">Membrane</keyword>